<reference evidence="2" key="2">
    <citation type="submission" date="2015-07" db="EMBL/GenBank/DDBJ databases">
        <title>Contrasting host-pathogen interactions and genome evolution in two generalist and specialist microsporidian pathogens of mosquitoes.</title>
        <authorList>
            <consortium name="The Broad Institute Genomics Platform"/>
            <consortium name="The Broad Institute Genome Sequencing Center for Infectious Disease"/>
            <person name="Cuomo C.A."/>
            <person name="Sanscrainte N.D."/>
            <person name="Goldberg J.M."/>
            <person name="Heiman D."/>
            <person name="Young S."/>
            <person name="Zeng Q."/>
            <person name="Becnel J.J."/>
            <person name="Birren B.W."/>
        </authorList>
    </citation>
    <scope>NUCLEOTIDE SEQUENCE [LARGE SCALE GENOMIC DNA]</scope>
    <source>
        <strain evidence="2">USNM 41457</strain>
    </source>
</reference>
<accession>J9DTW1</accession>
<feature type="non-terminal residue" evidence="1">
    <location>
        <position position="1"/>
    </location>
</feature>
<dbReference type="EMBL" id="AFBI03000622">
    <property type="protein sequence ID" value="EJW04737.1"/>
    <property type="molecule type" value="Genomic_DNA"/>
</dbReference>
<comment type="caution">
    <text evidence="1">The sequence shown here is derived from an EMBL/GenBank/DDBJ whole genome shotgun (WGS) entry which is preliminary data.</text>
</comment>
<sequence>HTHHTRSGLITGGLADLPLMSHVGHDWISLFNATDLAMDALARNPMVSSTSFGCLRLEKSPSPPRCALSTRFFAHSLVTSGASLSISVTAVFKLTRSSLKDWHSIKKCRMSSSTCSLQHAYLFLYSQECVLLRPGA</sequence>
<proteinExistence type="predicted"/>
<name>J9DTW1_EDHAE</name>
<gene>
    <name evidence="1" type="ORF">EDEG_04199</name>
</gene>
<dbReference type="Proteomes" id="UP000003163">
    <property type="component" value="Unassembled WGS sequence"/>
</dbReference>
<reference evidence="1 2" key="1">
    <citation type="submission" date="2011-08" db="EMBL/GenBank/DDBJ databases">
        <authorList>
            <person name="Liu Z.J."/>
            <person name="Shi F.L."/>
            <person name="Lu J.Q."/>
            <person name="Li M."/>
            <person name="Wang Z.L."/>
        </authorList>
    </citation>
    <scope>NUCLEOTIDE SEQUENCE [LARGE SCALE GENOMIC DNA]</scope>
    <source>
        <strain evidence="1 2">USNM 41457</strain>
    </source>
</reference>
<dbReference type="AlphaFoldDB" id="J9DTW1"/>
<dbReference type="HOGENOM" id="CLU_2133470_0_0_1"/>
<evidence type="ECO:0000313" key="1">
    <source>
        <dbReference type="EMBL" id="EJW04737.1"/>
    </source>
</evidence>
<dbReference type="InParanoid" id="J9DTW1"/>
<dbReference type="VEuPathDB" id="MicrosporidiaDB:EDEG_04199"/>
<evidence type="ECO:0000313" key="2">
    <source>
        <dbReference type="Proteomes" id="UP000003163"/>
    </source>
</evidence>
<keyword evidence="2" id="KW-1185">Reference proteome</keyword>
<protein>
    <submittedName>
        <fullName evidence="1">Uncharacterized protein</fullName>
    </submittedName>
</protein>
<organism evidence="1 2">
    <name type="scientific">Edhazardia aedis (strain USNM 41457)</name>
    <name type="common">Microsporidian parasite</name>
    <dbReference type="NCBI Taxonomy" id="1003232"/>
    <lineage>
        <taxon>Eukaryota</taxon>
        <taxon>Fungi</taxon>
        <taxon>Fungi incertae sedis</taxon>
        <taxon>Microsporidia</taxon>
        <taxon>Edhazardia</taxon>
    </lineage>
</organism>